<dbReference type="SMART" id="SM00710">
    <property type="entry name" value="PbH1"/>
    <property type="match status" value="6"/>
</dbReference>
<keyword evidence="10" id="KW-1185">Reference proteome</keyword>
<evidence type="ECO:0000256" key="1">
    <source>
        <dbReference type="ARBA" id="ARBA00004191"/>
    </source>
</evidence>
<dbReference type="Pfam" id="PF00295">
    <property type="entry name" value="Glyco_hydro_28"/>
    <property type="match status" value="1"/>
</dbReference>
<keyword evidence="4 6" id="KW-0378">Hydrolase</keyword>
<proteinExistence type="inferred from homology"/>
<dbReference type="InterPro" id="IPR024535">
    <property type="entry name" value="RHGA/B-epi-like_pectate_lyase"/>
</dbReference>
<comment type="caution">
    <text evidence="9">The sequence shown here is derived from an EMBL/GenBank/DDBJ whole genome shotgun (WGS) entry which is preliminary data.</text>
</comment>
<feature type="signal peptide" evidence="7">
    <location>
        <begin position="1"/>
        <end position="25"/>
    </location>
</feature>
<dbReference type="OrthoDB" id="187139at2759"/>
<reference evidence="9 10" key="1">
    <citation type="journal article" date="2019" name="Plant Biotechnol. J.">
        <title>The red bayberry genome and genetic basis of sex determination.</title>
        <authorList>
            <person name="Jia H.M."/>
            <person name="Jia H.J."/>
            <person name="Cai Q.L."/>
            <person name="Wang Y."/>
            <person name="Zhao H.B."/>
            <person name="Yang W.F."/>
            <person name="Wang G.Y."/>
            <person name="Li Y.H."/>
            <person name="Zhan D.L."/>
            <person name="Shen Y.T."/>
            <person name="Niu Q.F."/>
            <person name="Chang L."/>
            <person name="Qiu J."/>
            <person name="Zhao L."/>
            <person name="Xie H.B."/>
            <person name="Fu W.Y."/>
            <person name="Jin J."/>
            <person name="Li X.W."/>
            <person name="Jiao Y."/>
            <person name="Zhou C.C."/>
            <person name="Tu T."/>
            <person name="Chai C.Y."/>
            <person name="Gao J.L."/>
            <person name="Fan L.J."/>
            <person name="van de Weg E."/>
            <person name="Wang J.Y."/>
            <person name="Gao Z.S."/>
        </authorList>
    </citation>
    <scope>NUCLEOTIDE SEQUENCE [LARGE SCALE GENOMIC DNA]</scope>
    <source>
        <tissue evidence="9">Leaves</tissue>
    </source>
</reference>
<keyword evidence="7" id="KW-0732">Signal</keyword>
<dbReference type="InterPro" id="IPR011050">
    <property type="entry name" value="Pectin_lyase_fold/virulence"/>
</dbReference>
<evidence type="ECO:0000313" key="9">
    <source>
        <dbReference type="EMBL" id="KAB1215477.1"/>
    </source>
</evidence>
<organism evidence="9 10">
    <name type="scientific">Morella rubra</name>
    <name type="common">Chinese bayberry</name>
    <dbReference type="NCBI Taxonomy" id="262757"/>
    <lineage>
        <taxon>Eukaryota</taxon>
        <taxon>Viridiplantae</taxon>
        <taxon>Streptophyta</taxon>
        <taxon>Embryophyta</taxon>
        <taxon>Tracheophyta</taxon>
        <taxon>Spermatophyta</taxon>
        <taxon>Magnoliopsida</taxon>
        <taxon>eudicotyledons</taxon>
        <taxon>Gunneridae</taxon>
        <taxon>Pentapetalae</taxon>
        <taxon>rosids</taxon>
        <taxon>fabids</taxon>
        <taxon>Fagales</taxon>
        <taxon>Myricaceae</taxon>
        <taxon>Morella</taxon>
    </lineage>
</organism>
<dbReference type="EMBL" id="RXIC02000022">
    <property type="protein sequence ID" value="KAB1215477.1"/>
    <property type="molecule type" value="Genomic_DNA"/>
</dbReference>
<evidence type="ECO:0000313" key="10">
    <source>
        <dbReference type="Proteomes" id="UP000516437"/>
    </source>
</evidence>
<evidence type="ECO:0000256" key="5">
    <source>
        <dbReference type="ARBA" id="ARBA00023295"/>
    </source>
</evidence>
<dbReference type="Gene3D" id="2.160.20.10">
    <property type="entry name" value="Single-stranded right-handed beta-helix, Pectin lyase-like"/>
    <property type="match status" value="1"/>
</dbReference>
<dbReference type="InterPro" id="IPR051801">
    <property type="entry name" value="GH28_Enzymes"/>
</dbReference>
<feature type="chain" id="PRO_5025542258" evidence="7">
    <location>
        <begin position="26"/>
        <end position="449"/>
    </location>
</feature>
<evidence type="ECO:0000256" key="4">
    <source>
        <dbReference type="ARBA" id="ARBA00022801"/>
    </source>
</evidence>
<evidence type="ECO:0000256" key="7">
    <source>
        <dbReference type="SAM" id="SignalP"/>
    </source>
</evidence>
<comment type="similarity">
    <text evidence="2 6">Belongs to the glycosyl hydrolase 28 family.</text>
</comment>
<evidence type="ECO:0000256" key="3">
    <source>
        <dbReference type="ARBA" id="ARBA00022512"/>
    </source>
</evidence>
<dbReference type="Proteomes" id="UP000516437">
    <property type="component" value="Chromosome 4"/>
</dbReference>
<name>A0A6A1VU78_9ROSI</name>
<dbReference type="AlphaFoldDB" id="A0A6A1VU78"/>
<feature type="domain" description="Rhamnogalacturonase A/B/Epimerase-like pectate lyase" evidence="8">
    <location>
        <begin position="43"/>
        <end position="126"/>
    </location>
</feature>
<dbReference type="InterPro" id="IPR012334">
    <property type="entry name" value="Pectin_lyas_fold"/>
</dbReference>
<dbReference type="InterPro" id="IPR006626">
    <property type="entry name" value="PbH1"/>
</dbReference>
<accession>A0A6A1VU78</accession>
<keyword evidence="5 6" id="KW-0326">Glycosidase</keyword>
<evidence type="ECO:0000256" key="6">
    <source>
        <dbReference type="RuleBase" id="RU361169"/>
    </source>
</evidence>
<dbReference type="Pfam" id="PF12708">
    <property type="entry name" value="Pect-lyase_RHGA_epim"/>
    <property type="match status" value="1"/>
</dbReference>
<evidence type="ECO:0000256" key="2">
    <source>
        <dbReference type="ARBA" id="ARBA00008834"/>
    </source>
</evidence>
<comment type="subcellular location">
    <subcellularLocation>
        <location evidence="1">Secreted</location>
        <location evidence="1">Cell wall</location>
    </subcellularLocation>
</comment>
<evidence type="ECO:0000259" key="8">
    <source>
        <dbReference type="Pfam" id="PF12708"/>
    </source>
</evidence>
<dbReference type="PANTHER" id="PTHR31339:SF3">
    <property type="entry name" value="PECTIN LYASE-LIKE SUPERFAMILY PROTEIN"/>
    <property type="match status" value="1"/>
</dbReference>
<gene>
    <name evidence="9" type="ORF">CJ030_MR4G022373</name>
</gene>
<protein>
    <submittedName>
        <fullName evidence="9">Putative polygalacturonase</fullName>
    </submittedName>
</protein>
<keyword evidence="3" id="KW-0964">Secreted</keyword>
<dbReference type="InterPro" id="IPR000743">
    <property type="entry name" value="Glyco_hydro_28"/>
</dbReference>
<keyword evidence="3" id="KW-0134">Cell wall</keyword>
<dbReference type="GO" id="GO:0005975">
    <property type="term" value="P:carbohydrate metabolic process"/>
    <property type="evidence" value="ECO:0007669"/>
    <property type="project" value="InterPro"/>
</dbReference>
<sequence length="449" mass="48657">MLRFAISLLLCFSTVAPFLTSIALAEMITCSGIVPMRYRNDKISITDFGAVGDGRTLNTKAFQAAIYRIQHLRRRGGTLLYIPPGVYVTASFNLTSHMTLYLARGAVIKATQDTSNWPLIAPLPSYGRGRELPGGRYMSFIHGDGVRDVIITGENGTIDGQGDVWWNMWRQRTLQFTRPNLIEFMNSRHIIISNVIFRNSPFWNIHPVYCSNVVVRYVTILAPADSPNTDGVDPDSSSHVCIEDSYISTGDDLVAVKSGWDEYGIVYGRRSSGITIRRITGSSPFAGIAVGSETSGGVENVFAENINLFNMGVGIHVKTNIGRGGIIRNITISDVYIENARKGIKISGNVGDHPDDGFNPNALPVVKGITIKNVWGVKVQQAGLIQGLRNSPFTGICLSNINLRGAELTGSRSPGWECSDVSGGSNQVSPGLCSELSSTASISSCSSHF</sequence>
<dbReference type="PANTHER" id="PTHR31339">
    <property type="entry name" value="PECTIN LYASE-RELATED"/>
    <property type="match status" value="1"/>
</dbReference>
<dbReference type="SUPFAM" id="SSF51126">
    <property type="entry name" value="Pectin lyase-like"/>
    <property type="match status" value="1"/>
</dbReference>
<dbReference type="GO" id="GO:0004650">
    <property type="term" value="F:polygalacturonase activity"/>
    <property type="evidence" value="ECO:0007669"/>
    <property type="project" value="InterPro"/>
</dbReference>